<comment type="subcellular location">
    <subcellularLocation>
        <location evidence="1">Membrane</location>
        <topology evidence="1">Multi-pass membrane protein</topology>
    </subcellularLocation>
</comment>
<feature type="transmembrane region" description="Helical" evidence="7">
    <location>
        <begin position="963"/>
        <end position="983"/>
    </location>
</feature>
<evidence type="ECO:0000256" key="1">
    <source>
        <dbReference type="ARBA" id="ARBA00004141"/>
    </source>
</evidence>
<feature type="compositionally biased region" description="Basic and acidic residues" evidence="6">
    <location>
        <begin position="538"/>
        <end position="548"/>
    </location>
</feature>
<evidence type="ECO:0000256" key="5">
    <source>
        <dbReference type="ARBA" id="ARBA00023136"/>
    </source>
</evidence>
<feature type="transmembrane region" description="Helical" evidence="7">
    <location>
        <begin position="386"/>
        <end position="408"/>
    </location>
</feature>
<proteinExistence type="inferred from homology"/>
<reference evidence="8 9" key="1">
    <citation type="submission" date="2020-08" db="EMBL/GenBank/DDBJ databases">
        <authorList>
            <person name="Ramaprasad A."/>
        </authorList>
    </citation>
    <scope>NUCLEOTIDE SEQUENCE [LARGE SCALE GENOMIC DNA]</scope>
</reference>
<feature type="region of interest" description="Disordered" evidence="6">
    <location>
        <begin position="512"/>
        <end position="556"/>
    </location>
</feature>
<keyword evidence="4 7" id="KW-1133">Transmembrane helix</keyword>
<dbReference type="PANTHER" id="PTHR13317">
    <property type="entry name" value="TRANSMEMBRANE ANTERIOR POSTERIOR TRANSFORMATION PROTEIN 1 HOMOLOG"/>
    <property type="match status" value="1"/>
</dbReference>
<dbReference type="PANTHER" id="PTHR13317:SF4">
    <property type="entry name" value="TRANSMEMBRANE ANTERIOR POSTERIOR TRANSFORMATION PROTEIN 1 HOMOLOG"/>
    <property type="match status" value="1"/>
</dbReference>
<protein>
    <submittedName>
        <fullName evidence="8">Cyclic amine resistance locus protein, putative</fullName>
    </submittedName>
</protein>
<dbReference type="GO" id="GO:0005789">
    <property type="term" value="C:endoplasmic reticulum membrane"/>
    <property type="evidence" value="ECO:0007669"/>
    <property type="project" value="TreeGrafter"/>
</dbReference>
<evidence type="ECO:0000256" key="6">
    <source>
        <dbReference type="SAM" id="MobiDB-lite"/>
    </source>
</evidence>
<dbReference type="InterPro" id="IPR008010">
    <property type="entry name" value="Tatp1"/>
</dbReference>
<feature type="transmembrane region" description="Helical" evidence="7">
    <location>
        <begin position="886"/>
        <end position="908"/>
    </location>
</feature>
<evidence type="ECO:0000256" key="4">
    <source>
        <dbReference type="ARBA" id="ARBA00022989"/>
    </source>
</evidence>
<dbReference type="Pfam" id="PF05346">
    <property type="entry name" value="DUF747"/>
    <property type="match status" value="1"/>
</dbReference>
<accession>A0A6V7SIA2</accession>
<name>A0A6V7SIA2_PLAVN</name>
<feature type="region of interest" description="Disordered" evidence="6">
    <location>
        <begin position="461"/>
        <end position="480"/>
    </location>
</feature>
<dbReference type="AlphaFoldDB" id="A0A6V7SIA2"/>
<feature type="transmembrane region" description="Helical" evidence="7">
    <location>
        <begin position="1070"/>
        <end position="1099"/>
    </location>
</feature>
<dbReference type="VEuPathDB" id="PlasmoDB:PVBDA_1201870"/>
<evidence type="ECO:0000256" key="7">
    <source>
        <dbReference type="SAM" id="Phobius"/>
    </source>
</evidence>
<feature type="transmembrane region" description="Helical" evidence="7">
    <location>
        <begin position="414"/>
        <end position="432"/>
    </location>
</feature>
<gene>
    <name evidence="8" type="ORF">PVBDA_1201870</name>
</gene>
<evidence type="ECO:0000256" key="3">
    <source>
        <dbReference type="ARBA" id="ARBA00022692"/>
    </source>
</evidence>
<organism evidence="8 9">
    <name type="scientific">Plasmodium vinckei brucechwatti</name>
    <dbReference type="NCBI Taxonomy" id="119398"/>
    <lineage>
        <taxon>Eukaryota</taxon>
        <taxon>Sar</taxon>
        <taxon>Alveolata</taxon>
        <taxon>Apicomplexa</taxon>
        <taxon>Aconoidasida</taxon>
        <taxon>Haemosporida</taxon>
        <taxon>Plasmodiidae</taxon>
        <taxon>Plasmodium</taxon>
        <taxon>Plasmodium (Vinckeia)</taxon>
    </lineage>
</organism>
<sequence length="1118" mass="132581">MNRISLYDFVLDEIKGGRYYEPYQSDNEHSEKDDNDEKEGIGNHLKHMSYSNIHQNKEENKHDFYKFLDELFKTHTIPDNALEHMIYVPFFFEKIMSLSFLLCLDNILYDITFMPIQVIRSICILFYILLKNISTNFLNRFIDIKNFKFYKYATTCNFKYLKRYKARVIKNSNKFINTEMIRTGKKIKNNGNNDIDNENLIYDNSYNLKSYSFDKFYGHHDIDGFTYNKNVSNSEDIMMYGEKYSMENNLALMKIKEGKNDDDELNTTFSHGDNENDNSSIDFLDYKNVGSSDEYHSNYSSSFYAPRVYYMDSQHSEKIYYKKSIRDALVKKKSLVNFKYTYSRSIGDGNSTEIYGNGFGRKRRKKEKFKLYNINSFDKSVKKNKIYLLIYFLFKPFILIAKLLFNIFKYIVNYFYSFFLIIYMNIIHFFHIKKLYTFNDIKKDDKTKISTRSFEIKYLSSKQQTDNNAPNGENNDNDDCVKVYKENLNSTQEMNNLSSQIKSFDRDIQKTELEKDEKKGNGKSGKINYSENIQPKSNVEKNKKKETGKTTNESGKTVNFTNLRNVVNKYINKKSNKKYNLKKKKEESDINCKDKDVIHEKNNENTKIDDEIKNEGFTMNEQNDDSYFYYTCNDQYSEKKKKNVKKVKHMKKKLLKDHINFLNLSFPEYSGLIRTSLILICIYIFSFLDTSRIYHYIRAQPFMKLYVVLNMLEILERLLRSLGKDLIDNMIRTFIRIINLRSYIYIIRKHYNNMTNDDVNFSNTSLEGRRQKTYIINKNNILHEEGNIKKKNEKVKFSEMSTKEYRKNSNLYVNYKGVSFKKNNKNNEDPYFNKEKNMFAFLKNNNEMAANFKLPIFYPFLSILIKFILQYIFVLAYILTHAFAHLIRFLSLNIAINSSESTMFLILVMSNFTEIKSTVFKKFNKISLFTIVASDAVERFYLFIDAFLVLLKMSTAYRTQNSFLSITSWLIIILLLEIGVDWCKHSYLLKYNKLKSESLIRYFQTLLADVLISRTTNNNIYYMNTLSFEVPCKNIFSFPHIPTRRLGYMSMPVVTLIICSLPRLNYLSNISLLSFALSIWICLFLFKIILSIMIVSYTISEKHQLKTLKKPYDDISAL</sequence>
<keyword evidence="5 7" id="KW-0472">Membrane</keyword>
<feature type="transmembrane region" description="Helical" evidence="7">
    <location>
        <begin position="856"/>
        <end position="880"/>
    </location>
</feature>
<keyword evidence="3 7" id="KW-0812">Transmembrane</keyword>
<feature type="compositionally biased region" description="Polar residues" evidence="6">
    <location>
        <begin position="527"/>
        <end position="537"/>
    </location>
</feature>
<evidence type="ECO:0000313" key="8">
    <source>
        <dbReference type="EMBL" id="CAD2098332.1"/>
    </source>
</evidence>
<comment type="similarity">
    <text evidence="2">Belongs to the TAPT1 family.</text>
</comment>
<dbReference type="EMBL" id="LR865390">
    <property type="protein sequence ID" value="CAD2098332.1"/>
    <property type="molecule type" value="Genomic_DNA"/>
</dbReference>
<dbReference type="Proteomes" id="UP000515550">
    <property type="component" value="Chromosome PVBDA_12"/>
</dbReference>
<evidence type="ECO:0000256" key="2">
    <source>
        <dbReference type="ARBA" id="ARBA00008803"/>
    </source>
</evidence>
<feature type="transmembrane region" description="Helical" evidence="7">
    <location>
        <begin position="928"/>
        <end position="951"/>
    </location>
</feature>
<evidence type="ECO:0000313" key="9">
    <source>
        <dbReference type="Proteomes" id="UP000515550"/>
    </source>
</evidence>